<dbReference type="PANTHER" id="PTHR36582">
    <property type="entry name" value="ANTITOXIN PARD"/>
    <property type="match status" value="1"/>
</dbReference>
<dbReference type="InterPro" id="IPR010985">
    <property type="entry name" value="Ribbon_hlx_hlx"/>
</dbReference>
<dbReference type="InterPro" id="IPR038296">
    <property type="entry name" value="ParD_sf"/>
</dbReference>
<comment type="caution">
    <text evidence="6">The sequence shown here is derived from an EMBL/GenBank/DDBJ whole genome shotgun (WGS) entry which is preliminary data.</text>
</comment>
<evidence type="ECO:0000256" key="5">
    <source>
        <dbReference type="SAM" id="MobiDB-lite"/>
    </source>
</evidence>
<sequence>MNISLTPHFEELVKNKLDSGLYHSASEVIRDALRLMEERDQVRGLRLEELKKEIRLGMDSGESTPLDMESIKKRGRERLVDKENTK</sequence>
<dbReference type="Gene3D" id="6.10.10.120">
    <property type="entry name" value="Antitoxin ParD1-like"/>
    <property type="match status" value="1"/>
</dbReference>
<evidence type="ECO:0000256" key="1">
    <source>
        <dbReference type="ARBA" id="ARBA00008580"/>
    </source>
</evidence>
<dbReference type="AlphaFoldDB" id="A0A2S6H1Z3"/>
<dbReference type="InterPro" id="IPR022789">
    <property type="entry name" value="ParD"/>
</dbReference>
<feature type="region of interest" description="Disordered" evidence="5">
    <location>
        <begin position="58"/>
        <end position="86"/>
    </location>
</feature>
<feature type="compositionally biased region" description="Basic and acidic residues" evidence="5">
    <location>
        <begin position="69"/>
        <end position="86"/>
    </location>
</feature>
<dbReference type="EMBL" id="PTIY01000007">
    <property type="protein sequence ID" value="PPK71505.1"/>
    <property type="molecule type" value="Genomic_DNA"/>
</dbReference>
<accession>A0A2S6H1Z3</accession>
<keyword evidence="3" id="KW-1277">Toxin-antitoxin system</keyword>
<comment type="similarity">
    <text evidence="1">Belongs to the ParD antitoxin family.</text>
</comment>
<reference evidence="6 7" key="1">
    <citation type="submission" date="2018-02" db="EMBL/GenBank/DDBJ databases">
        <title>Subsurface microbial communities from deep shales in Ohio and West Virginia, USA.</title>
        <authorList>
            <person name="Wrighton K."/>
        </authorList>
    </citation>
    <scope>NUCLEOTIDE SEQUENCE [LARGE SCALE GENOMIC DNA]</scope>
    <source>
        <strain evidence="6 7">OWC-G53F</strain>
    </source>
</reference>
<dbReference type="PANTHER" id="PTHR36582:SF2">
    <property type="entry name" value="ANTITOXIN PARD"/>
    <property type="match status" value="1"/>
</dbReference>
<evidence type="ECO:0000256" key="3">
    <source>
        <dbReference type="ARBA" id="ARBA00022649"/>
    </source>
</evidence>
<keyword evidence="7" id="KW-1185">Reference proteome</keyword>
<evidence type="ECO:0000256" key="2">
    <source>
        <dbReference type="ARBA" id="ARBA00017940"/>
    </source>
</evidence>
<dbReference type="OrthoDB" id="9815501at2"/>
<evidence type="ECO:0000313" key="7">
    <source>
        <dbReference type="Proteomes" id="UP000238071"/>
    </source>
</evidence>
<dbReference type="NCBIfam" id="TIGR02606">
    <property type="entry name" value="antidote_CC2985"/>
    <property type="match status" value="1"/>
</dbReference>
<gene>
    <name evidence="6" type="ORF">B0F88_10729</name>
</gene>
<evidence type="ECO:0000256" key="4">
    <source>
        <dbReference type="ARBA" id="ARBA00037106"/>
    </source>
</evidence>
<dbReference type="Proteomes" id="UP000238071">
    <property type="component" value="Unassembled WGS sequence"/>
</dbReference>
<evidence type="ECO:0000313" key="6">
    <source>
        <dbReference type="EMBL" id="PPK71505.1"/>
    </source>
</evidence>
<dbReference type="RefSeq" id="WP_104423782.1">
    <property type="nucleotide sequence ID" value="NZ_PTIY01000007.1"/>
</dbReference>
<dbReference type="Pfam" id="PF03693">
    <property type="entry name" value="ParD_antitoxin"/>
    <property type="match status" value="1"/>
</dbReference>
<protein>
    <recommendedName>
        <fullName evidence="2">Antitoxin ParD</fullName>
    </recommendedName>
</protein>
<organism evidence="6 7">
    <name type="scientific">Methylobacter tundripaludum</name>
    <dbReference type="NCBI Taxonomy" id="173365"/>
    <lineage>
        <taxon>Bacteria</taxon>
        <taxon>Pseudomonadati</taxon>
        <taxon>Pseudomonadota</taxon>
        <taxon>Gammaproteobacteria</taxon>
        <taxon>Methylococcales</taxon>
        <taxon>Methylococcaceae</taxon>
        <taxon>Methylobacter</taxon>
    </lineage>
</organism>
<comment type="function">
    <text evidence="4">Antitoxin component of a type II toxin-antitoxin (TA) system. Neutralizes the effect of toxin ParE.</text>
</comment>
<dbReference type="GO" id="GO:0006355">
    <property type="term" value="P:regulation of DNA-templated transcription"/>
    <property type="evidence" value="ECO:0007669"/>
    <property type="project" value="InterPro"/>
</dbReference>
<name>A0A2S6H1Z3_9GAMM</name>
<proteinExistence type="inferred from homology"/>
<dbReference type="SUPFAM" id="SSF47598">
    <property type="entry name" value="Ribbon-helix-helix"/>
    <property type="match status" value="1"/>
</dbReference>